<dbReference type="InterPro" id="IPR009023">
    <property type="entry name" value="HMG_CoA_Rdtase_NAD(P)-bd_sf"/>
</dbReference>
<comment type="similarity">
    <text evidence="2">Belongs to the HMG-CoA reductase family.</text>
</comment>
<keyword evidence="4" id="KW-0560">Oxidoreductase</keyword>
<evidence type="ECO:0000256" key="1">
    <source>
        <dbReference type="ARBA" id="ARBA00007061"/>
    </source>
</evidence>
<dbReference type="InterPro" id="IPR009029">
    <property type="entry name" value="HMG_CoA_Rdtase_sub-bd_dom_sf"/>
</dbReference>
<accession>I7LZN5</accession>
<evidence type="ECO:0000256" key="4">
    <source>
        <dbReference type="ARBA" id="ARBA00023002"/>
    </source>
</evidence>
<dbReference type="CDD" id="cd00644">
    <property type="entry name" value="HMG-CoA_reductase_classII"/>
    <property type="match status" value="1"/>
</dbReference>
<dbReference type="OrthoDB" id="293016at2759"/>
<dbReference type="InterPro" id="IPR016039">
    <property type="entry name" value="Thiolase-like"/>
</dbReference>
<dbReference type="Pfam" id="PF01154">
    <property type="entry name" value="HMG_CoA_synt_N"/>
    <property type="match status" value="1"/>
</dbReference>
<feature type="domain" description="Hydroxymethylglutaryl-coenzyme A synthase N-terminal" evidence="8">
    <location>
        <begin position="2"/>
        <end position="176"/>
    </location>
</feature>
<dbReference type="Proteomes" id="UP000009168">
    <property type="component" value="Unassembled WGS sequence"/>
</dbReference>
<organism evidence="10 11">
    <name type="scientific">Tetrahymena thermophila (strain SB210)</name>
    <dbReference type="NCBI Taxonomy" id="312017"/>
    <lineage>
        <taxon>Eukaryota</taxon>
        <taxon>Sar</taxon>
        <taxon>Alveolata</taxon>
        <taxon>Ciliophora</taxon>
        <taxon>Intramacronucleata</taxon>
        <taxon>Oligohymenophorea</taxon>
        <taxon>Hymenostomatida</taxon>
        <taxon>Tetrahymenina</taxon>
        <taxon>Tetrahymenidae</taxon>
        <taxon>Tetrahymena</taxon>
    </lineage>
</organism>
<dbReference type="InterPro" id="IPR013528">
    <property type="entry name" value="HMG_CoA_synth_N"/>
</dbReference>
<name>I7LZN5_TETTS</name>
<dbReference type="FunFam" id="3.40.47.10:FF:000008">
    <property type="entry name" value="3-hydroxy-3-methylglutaryl coenzyme A synthase"/>
    <property type="match status" value="1"/>
</dbReference>
<protein>
    <submittedName>
        <fullName evidence="10">Hydroxymethylglutaryl-CoA synthase</fullName>
    </submittedName>
</protein>
<evidence type="ECO:0000256" key="6">
    <source>
        <dbReference type="PIRSR" id="PIRSR610122-2"/>
    </source>
</evidence>
<dbReference type="Pfam" id="PF00368">
    <property type="entry name" value="HMG-CoA_red"/>
    <property type="match status" value="1"/>
</dbReference>
<feature type="binding site" evidence="6">
    <location>
        <position position="210"/>
    </location>
    <ligand>
        <name>CoA</name>
        <dbReference type="ChEBI" id="CHEBI:57287"/>
    </ligand>
</feature>
<dbReference type="GO" id="GO:0010142">
    <property type="term" value="P:farnesyl diphosphate biosynthetic process, mevalonate pathway"/>
    <property type="evidence" value="ECO:0007669"/>
    <property type="project" value="InterPro"/>
</dbReference>
<sequence>MRPQNVGIHAIETYFPKTFISQEELEQFDGVSKGKYTIGLGQKCMSFVEPYEDVNSLALTVVQNTLEKYKIDPRMIGRLEVGTETLIDKSKSTKTVLMQLFNKYGNHDIEGITTINACYGGTAALFNTLAWVESSAYDGKRLGCVVTVDVAVYKKGPARPTGGAGAICMIIGPNAPIIVEPIRSTFIDHAYDFYKPDPRSEFPTVDGHLSINTYLGAIDNNFKTLNQKYAVANLRPFSLQDVDYGCFHAPFAKMVQKAFVRLFYNDVLSGYNKEVKISEEDYLTLKNSDYNSKEVTEKLSKLSSQTWNQKVKPSLLMGENLGNIYTGSLYAGLCSLISDDNIDLRNKRILMFSYGSGLASSMFFLRVGEDYSFIKSVINLKERLSQRIKIPIQEYDQIMAEREKAFGFLPSNPKVNFERLGEGVFFLSSVDKMWRRQYERYQEQTTFVKSNQVSKNNCSSTNLIDMNKVVIIDDISFNEQKARLNDRLVQIKNQIVNKGSSSSLNKDLKAGASRKRSHSQEKNLNQKIWSGFYKKTLKERLDQIQKVEPKIDTQKFEDGGLTLQRADLMVENCIGKISLPIGLALNFKINDKYLNIPMAIEEPSVIAAASSSAKFIDENGSGFSTYSTRPIMIGQIQLLQVDPLQVQYKLDQNKEKIISYANEICQTMVNRGGGVKDLKVKILNATDKKLKSTGEYQVDEMVVVDLHINVCDAMGANIVNTIVEYTAPLIEQITGGRAGLKILSNLCTERRAVSEFEIPISKLSWKDASGEDVAKRIIEGYRFAQLDPYRASTHNKGIFNGMDAVAIATGQDWRSIESSCHTYASINNKKAGYQPLTHYEIIRSKRPNFQGELVLRGMIEVPISVGSQGGVLSANPLYHNNLQLLGFPNAQQLSEIIATVGLCQNFGALRALAVEGIQKGHMNLHARNIALAGGVPTHLVEEATRFMKSRGKINVDTAKAYLEAHDMFEQVREQNVSEIQKHTPLSTFYVELDNEFLEEPITLHVAIECLDFDKQPIHLSIEPSSNSNGNQNNKNQNTINKNIQDLLFGPKGNEWLRQIFSALEIVRFKLNKKNSENSNKNLPTSKQVYRLKLITIIINLLTSSLIQLDFECSSFVIQELIYFFKNNNKNMKNINVESLISAKKQSKIGLSEQEKVKQLALIFGLNLLSECIRIFKYNNDRAHIADEYLENHLMKELFNIIESQIQAYNLWKQVQGTTQTKNLNIEKFIENRQKRLCSTMMLLCDCVDLNPNSINPNIMNVIYRLGQVYELEITMIHDVQKWKPSLDEINLYSYWLIQNNLFSQGEAIENRKAFIQYITKILKQKKQDLQSLLDNKLKTLCEITSEVIHSYYNFDQKQLVTPKL</sequence>
<reference evidence="11" key="1">
    <citation type="journal article" date="2006" name="PLoS Biol.">
        <title>Macronuclear genome sequence of the ciliate Tetrahymena thermophila, a model eukaryote.</title>
        <authorList>
            <person name="Eisen J.A."/>
            <person name="Coyne R.S."/>
            <person name="Wu M."/>
            <person name="Wu D."/>
            <person name="Thiagarajan M."/>
            <person name="Wortman J.R."/>
            <person name="Badger J.H."/>
            <person name="Ren Q."/>
            <person name="Amedeo P."/>
            <person name="Jones K.M."/>
            <person name="Tallon L.J."/>
            <person name="Delcher A.L."/>
            <person name="Salzberg S.L."/>
            <person name="Silva J.C."/>
            <person name="Haas B.J."/>
            <person name="Majoros W.H."/>
            <person name="Farzad M."/>
            <person name="Carlton J.M."/>
            <person name="Smith R.K. Jr."/>
            <person name="Garg J."/>
            <person name="Pearlman R.E."/>
            <person name="Karrer K.M."/>
            <person name="Sun L."/>
            <person name="Manning G."/>
            <person name="Elde N.C."/>
            <person name="Turkewitz A.P."/>
            <person name="Asai D.J."/>
            <person name="Wilkes D.E."/>
            <person name="Wang Y."/>
            <person name="Cai H."/>
            <person name="Collins K."/>
            <person name="Stewart B.A."/>
            <person name="Lee S.R."/>
            <person name="Wilamowska K."/>
            <person name="Weinberg Z."/>
            <person name="Ruzzo W.L."/>
            <person name="Wloga D."/>
            <person name="Gaertig J."/>
            <person name="Frankel J."/>
            <person name="Tsao C.-C."/>
            <person name="Gorovsky M.A."/>
            <person name="Keeling P.J."/>
            <person name="Waller R.F."/>
            <person name="Patron N.J."/>
            <person name="Cherry J.M."/>
            <person name="Stover N.A."/>
            <person name="Krieger C.J."/>
            <person name="del Toro C."/>
            <person name="Ryder H.F."/>
            <person name="Williamson S.C."/>
            <person name="Barbeau R.A."/>
            <person name="Hamilton E.P."/>
            <person name="Orias E."/>
        </authorList>
    </citation>
    <scope>NUCLEOTIDE SEQUENCE [LARGE SCALE GENOMIC DNA]</scope>
    <source>
        <strain evidence="11">SB210</strain>
    </source>
</reference>
<dbReference type="GO" id="GO:0004421">
    <property type="term" value="F:hydroxymethylglutaryl-CoA synthase activity"/>
    <property type="evidence" value="ECO:0007669"/>
    <property type="project" value="InterPro"/>
</dbReference>
<dbReference type="GO" id="GO:0015936">
    <property type="term" value="P:coenzyme A metabolic process"/>
    <property type="evidence" value="ECO:0007669"/>
    <property type="project" value="InterPro"/>
</dbReference>
<evidence type="ECO:0000259" key="9">
    <source>
        <dbReference type="Pfam" id="PF08540"/>
    </source>
</evidence>
<dbReference type="Gene3D" id="1.10.8.660">
    <property type="match status" value="1"/>
</dbReference>
<dbReference type="InterPro" id="IPR010122">
    <property type="entry name" value="HMG_CoA_synthase_euk"/>
</dbReference>
<dbReference type="RefSeq" id="XP_001032083.2">
    <property type="nucleotide sequence ID" value="XM_001032083.3"/>
</dbReference>
<feature type="active site" description="Proton donor/acceptor" evidence="5">
    <location>
        <position position="248"/>
    </location>
</feature>
<dbReference type="InterPro" id="IPR002202">
    <property type="entry name" value="HMG_CoA_Rdtase"/>
</dbReference>
<dbReference type="EMBL" id="GG662490">
    <property type="protein sequence ID" value="EAR84420.2"/>
    <property type="molecule type" value="Genomic_DNA"/>
</dbReference>
<dbReference type="InParanoid" id="I7LZN5"/>
<dbReference type="CDD" id="cd00827">
    <property type="entry name" value="init_cond_enzymes"/>
    <property type="match status" value="1"/>
</dbReference>
<evidence type="ECO:0000313" key="11">
    <source>
        <dbReference type="Proteomes" id="UP000009168"/>
    </source>
</evidence>
<dbReference type="STRING" id="312017.I7LZN5"/>
<feature type="domain" description="Hydroxymethylglutaryl-coenzyme A synthase C-terminal" evidence="9">
    <location>
        <begin position="178"/>
        <end position="440"/>
    </location>
</feature>
<dbReference type="PANTHER" id="PTHR43323">
    <property type="entry name" value="3-HYDROXY-3-METHYLGLUTARYL COENZYME A SYNTHASE"/>
    <property type="match status" value="1"/>
</dbReference>
<dbReference type="InterPro" id="IPR013746">
    <property type="entry name" value="HMG_CoA_synt_C_dom"/>
</dbReference>
<feature type="region of interest" description="Disordered" evidence="7">
    <location>
        <begin position="500"/>
        <end position="522"/>
    </location>
</feature>
<dbReference type="eggNOG" id="ENOG502QS8A">
    <property type="taxonomic scope" value="Eukaryota"/>
</dbReference>
<dbReference type="GO" id="GO:0004420">
    <property type="term" value="F:hydroxymethylglutaryl-CoA reductase (NADPH) activity"/>
    <property type="evidence" value="ECO:0007669"/>
    <property type="project" value="InterPro"/>
</dbReference>
<gene>
    <name evidence="10" type="ORF">TTHERM_00691180</name>
</gene>
<comment type="similarity">
    <text evidence="1">Belongs to the thiolase-like superfamily. HMG-CoA synthase family.</text>
</comment>
<dbReference type="Pfam" id="PF08540">
    <property type="entry name" value="HMG_CoA_synt_C"/>
    <property type="match status" value="1"/>
</dbReference>
<proteinExistence type="inferred from homology"/>
<dbReference type="InterPro" id="IPR023074">
    <property type="entry name" value="HMG_CoA_Rdtase_cat_sf"/>
</dbReference>
<evidence type="ECO:0000256" key="3">
    <source>
        <dbReference type="ARBA" id="ARBA00022679"/>
    </source>
</evidence>
<evidence type="ECO:0000256" key="7">
    <source>
        <dbReference type="SAM" id="MobiDB-lite"/>
    </source>
</evidence>
<dbReference type="PROSITE" id="PS50065">
    <property type="entry name" value="HMG_COA_REDUCTASE_4"/>
    <property type="match status" value="1"/>
</dbReference>
<feature type="binding site" evidence="6">
    <location>
        <position position="253"/>
    </location>
    <ligand>
        <name>CoA</name>
        <dbReference type="ChEBI" id="CHEBI:57287"/>
    </ligand>
</feature>
<dbReference type="SUPFAM" id="SSF55035">
    <property type="entry name" value="NAD-binding domain of HMG-CoA reductase"/>
    <property type="match status" value="1"/>
</dbReference>
<feature type="binding site" evidence="6">
    <location>
        <position position="257"/>
    </location>
    <ligand>
        <name>CoA</name>
        <dbReference type="ChEBI" id="CHEBI:57287"/>
    </ligand>
</feature>
<keyword evidence="3" id="KW-0808">Transferase</keyword>
<dbReference type="Gene3D" id="3.40.47.10">
    <property type="match status" value="1"/>
</dbReference>
<dbReference type="SUPFAM" id="SSF56542">
    <property type="entry name" value="Substrate-binding domain of HMG-CoA reductase"/>
    <property type="match status" value="1"/>
</dbReference>
<evidence type="ECO:0000256" key="5">
    <source>
        <dbReference type="PIRSR" id="PIRSR610122-1"/>
    </source>
</evidence>
<dbReference type="InterPro" id="IPR004553">
    <property type="entry name" value="HMG_CoA_Rdtase_bac-typ"/>
</dbReference>
<dbReference type="GeneID" id="7833839"/>
<feature type="active site" description="Acyl-thioester intermediate" evidence="5">
    <location>
        <position position="118"/>
    </location>
</feature>
<dbReference type="NCBIfam" id="TIGR00532">
    <property type="entry name" value="HMG_CoA_R_NAD"/>
    <property type="match status" value="1"/>
</dbReference>
<dbReference type="Gene3D" id="3.90.770.10">
    <property type="entry name" value="3-hydroxy-3-methylglutaryl-coenzyme A Reductase, Chain A, domain 2"/>
    <property type="match status" value="2"/>
</dbReference>
<keyword evidence="11" id="KW-1185">Reference proteome</keyword>
<feature type="active site" description="Proton donor/acceptor" evidence="5">
    <location>
        <position position="84"/>
    </location>
</feature>
<dbReference type="KEGG" id="tet:TTHERM_00691180"/>
<evidence type="ECO:0000256" key="2">
    <source>
        <dbReference type="ARBA" id="ARBA00007661"/>
    </source>
</evidence>
<evidence type="ECO:0000313" key="10">
    <source>
        <dbReference type="EMBL" id="EAR84420.2"/>
    </source>
</evidence>
<dbReference type="PANTHER" id="PTHR43323:SF2">
    <property type="entry name" value="HYDROXYMETHYLGLUTARYL-COA SYNTHASE"/>
    <property type="match status" value="1"/>
</dbReference>
<dbReference type="NCBIfam" id="TIGR01833">
    <property type="entry name" value="HMG-CoA-S_euk"/>
    <property type="match status" value="1"/>
</dbReference>
<evidence type="ECO:0000259" key="8">
    <source>
        <dbReference type="Pfam" id="PF01154"/>
    </source>
</evidence>
<dbReference type="SUPFAM" id="SSF53901">
    <property type="entry name" value="Thiolase-like"/>
    <property type="match status" value="2"/>
</dbReference>
<dbReference type="GO" id="GO:0006084">
    <property type="term" value="P:acetyl-CoA metabolic process"/>
    <property type="evidence" value="ECO:0007669"/>
    <property type="project" value="InterPro"/>
</dbReference>